<organism evidence="1">
    <name type="scientific">(Populus tomentosa x Populus bolleana) x Populus tomentosa var. truncata</name>
    <dbReference type="NCBI Taxonomy" id="328805"/>
    <lineage>
        <taxon>Eukaryota</taxon>
        <taxon>Viridiplantae</taxon>
        <taxon>Streptophyta</taxon>
        <taxon>Embryophyta</taxon>
        <taxon>Tracheophyta</taxon>
        <taxon>Spermatophyta</taxon>
        <taxon>Magnoliopsida</taxon>
        <taxon>eudicotyledons</taxon>
        <taxon>Gunneridae</taxon>
        <taxon>Pentapetalae</taxon>
        <taxon>rosids</taxon>
        <taxon>fabids</taxon>
        <taxon>Malpighiales</taxon>
        <taxon>Salicaceae</taxon>
        <taxon>Saliceae</taxon>
        <taxon>Populus</taxon>
    </lineage>
</organism>
<dbReference type="AlphaFoldDB" id="Q2LEG4"/>
<dbReference type="EMBL" id="DQ324287">
    <property type="protein sequence ID" value="ABC59471.1"/>
    <property type="molecule type" value="Genomic_DNA"/>
</dbReference>
<feature type="non-terminal residue" evidence="1">
    <location>
        <position position="121"/>
    </location>
</feature>
<evidence type="ECO:0000313" key="1">
    <source>
        <dbReference type="EMBL" id="ABC59471.1"/>
    </source>
</evidence>
<name>Q2LEG4_9ROSI</name>
<sequence length="121" mass="13591">GIGGVGKTTAFPFLSLIFNNPSFKPAHLSWSSFHTSSRTRRNVFFSSSFLRFSRIASRLSTQPVVLSIFCNISRRICTSSKWLETQTHIVTSKSFLSLTSWKTFFAIVVLPIPPVPITSEF</sequence>
<proteinExistence type="predicted"/>
<reference evidence="1" key="1">
    <citation type="journal article" date="2008" name="Plant Biol.">
        <title>Characterization of resistance gene analogs with a nucleotide binding site isolated from a triploid white poplar.</title>
        <authorList>
            <person name="Zhang Q."/>
            <person name="Zhang Z.Y."/>
            <person name="Lin S.Z."/>
            <person name="Zheng H.Q."/>
            <person name="Lin Y.Z."/>
            <person name="An X.M."/>
            <person name="Li Y."/>
            <person name="Li H.X."/>
        </authorList>
    </citation>
    <scope>NUCLEOTIDE SEQUENCE</scope>
</reference>
<protein>
    <submittedName>
        <fullName evidence="1">NBS-LRR disease resistance-like protein</fullName>
    </submittedName>
</protein>
<feature type="non-terminal residue" evidence="1">
    <location>
        <position position="1"/>
    </location>
</feature>
<accession>Q2LEG4</accession>